<keyword evidence="7" id="KW-0460">Magnesium</keyword>
<evidence type="ECO:0000313" key="17">
    <source>
        <dbReference type="Proteomes" id="UP000765509"/>
    </source>
</evidence>
<dbReference type="GO" id="GO:0003887">
    <property type="term" value="F:DNA-directed DNA polymerase activity"/>
    <property type="evidence" value="ECO:0007669"/>
    <property type="project" value="UniProtKB-KW"/>
</dbReference>
<evidence type="ECO:0000256" key="11">
    <source>
        <dbReference type="ARBA" id="ARBA00022932"/>
    </source>
</evidence>
<keyword evidence="9" id="KW-0229">DNA integration</keyword>
<dbReference type="PANTHER" id="PTHR42648">
    <property type="entry name" value="TRANSPOSASE, PUTATIVE-RELATED"/>
    <property type="match status" value="1"/>
</dbReference>
<keyword evidence="12" id="KW-0233">DNA recombination</keyword>
<dbReference type="Pfam" id="PF13976">
    <property type="entry name" value="gag_pre-integrs"/>
    <property type="match status" value="1"/>
</dbReference>
<evidence type="ECO:0000256" key="1">
    <source>
        <dbReference type="ARBA" id="ARBA00022578"/>
    </source>
</evidence>
<keyword evidence="2" id="KW-0548">Nucleotidyltransferase</keyword>
<evidence type="ECO:0000256" key="3">
    <source>
        <dbReference type="ARBA" id="ARBA00022722"/>
    </source>
</evidence>
<dbReference type="GO" id="GO:0032196">
    <property type="term" value="P:transposition"/>
    <property type="evidence" value="ECO:0007669"/>
    <property type="project" value="UniProtKB-KW"/>
</dbReference>
<evidence type="ECO:0000256" key="13">
    <source>
        <dbReference type="ARBA" id="ARBA00048173"/>
    </source>
</evidence>
<evidence type="ECO:0000256" key="6">
    <source>
        <dbReference type="ARBA" id="ARBA00022801"/>
    </source>
</evidence>
<keyword evidence="1" id="KW-0815">Transposition</keyword>
<dbReference type="GO" id="GO:0015074">
    <property type="term" value="P:DNA integration"/>
    <property type="evidence" value="ECO:0007669"/>
    <property type="project" value="UniProtKB-KW"/>
</dbReference>
<reference evidence="16" key="1">
    <citation type="submission" date="2021-03" db="EMBL/GenBank/DDBJ databases">
        <title>Draft genome sequence of rust myrtle Austropuccinia psidii MF-1, a brazilian biotype.</title>
        <authorList>
            <person name="Quecine M.C."/>
            <person name="Pachon D.M.R."/>
            <person name="Bonatelli M.L."/>
            <person name="Correr F.H."/>
            <person name="Franceschini L.M."/>
            <person name="Leite T.F."/>
            <person name="Margarido G.R.A."/>
            <person name="Almeida C.A."/>
            <person name="Ferrarezi J.A."/>
            <person name="Labate C.A."/>
        </authorList>
    </citation>
    <scope>NUCLEOTIDE SEQUENCE</scope>
    <source>
        <strain evidence="16">MF-1</strain>
    </source>
</reference>
<evidence type="ECO:0000256" key="4">
    <source>
        <dbReference type="ARBA" id="ARBA00022723"/>
    </source>
</evidence>
<comment type="catalytic activity">
    <reaction evidence="13">
        <text>DNA(n) + a 2'-deoxyribonucleoside 5'-triphosphate = DNA(n+1) + diphosphate</text>
        <dbReference type="Rhea" id="RHEA:22508"/>
        <dbReference type="Rhea" id="RHEA-COMP:17339"/>
        <dbReference type="Rhea" id="RHEA-COMP:17340"/>
        <dbReference type="ChEBI" id="CHEBI:33019"/>
        <dbReference type="ChEBI" id="CHEBI:61560"/>
        <dbReference type="ChEBI" id="CHEBI:173112"/>
        <dbReference type="EC" id="2.7.7.49"/>
    </reaction>
</comment>
<feature type="non-terminal residue" evidence="16">
    <location>
        <position position="1"/>
    </location>
</feature>
<dbReference type="InterPro" id="IPR012337">
    <property type="entry name" value="RNaseH-like_sf"/>
</dbReference>
<keyword evidence="5" id="KW-0255">Endonuclease</keyword>
<comment type="catalytic activity">
    <reaction evidence="14">
        <text>DNA(n) + a 2'-deoxyribonucleoside 5'-triphosphate = DNA(n+1) + diphosphate</text>
        <dbReference type="Rhea" id="RHEA:22508"/>
        <dbReference type="Rhea" id="RHEA-COMP:17339"/>
        <dbReference type="Rhea" id="RHEA-COMP:17340"/>
        <dbReference type="ChEBI" id="CHEBI:33019"/>
        <dbReference type="ChEBI" id="CHEBI:61560"/>
        <dbReference type="ChEBI" id="CHEBI:173112"/>
        <dbReference type="EC" id="2.7.7.7"/>
    </reaction>
</comment>
<dbReference type="GO" id="GO:0016787">
    <property type="term" value="F:hydrolase activity"/>
    <property type="evidence" value="ECO:0007669"/>
    <property type="project" value="UniProtKB-KW"/>
</dbReference>
<evidence type="ECO:0000256" key="2">
    <source>
        <dbReference type="ARBA" id="ARBA00022695"/>
    </source>
</evidence>
<dbReference type="EMBL" id="AVOT02021674">
    <property type="protein sequence ID" value="MBW0510631.1"/>
    <property type="molecule type" value="Genomic_DNA"/>
</dbReference>
<evidence type="ECO:0000256" key="10">
    <source>
        <dbReference type="ARBA" id="ARBA00022918"/>
    </source>
</evidence>
<dbReference type="GO" id="GO:0046872">
    <property type="term" value="F:metal ion binding"/>
    <property type="evidence" value="ECO:0007669"/>
    <property type="project" value="UniProtKB-KW"/>
</dbReference>
<keyword evidence="11" id="KW-0808">Transferase</keyword>
<dbReference type="Pfam" id="PF00665">
    <property type="entry name" value="rve"/>
    <property type="match status" value="1"/>
</dbReference>
<protein>
    <recommendedName>
        <fullName evidence="15">Integrase catalytic domain-containing protein</fullName>
    </recommendedName>
</protein>
<keyword evidence="11" id="KW-0239">DNA-directed DNA polymerase</keyword>
<dbReference type="PROSITE" id="PS50994">
    <property type="entry name" value="INTEGRASE"/>
    <property type="match status" value="1"/>
</dbReference>
<evidence type="ECO:0000256" key="9">
    <source>
        <dbReference type="ARBA" id="ARBA00022908"/>
    </source>
</evidence>
<keyword evidence="17" id="KW-1185">Reference proteome</keyword>
<accession>A0A9Q3DU60</accession>
<dbReference type="Pfam" id="PF25597">
    <property type="entry name" value="SH3_retrovirus"/>
    <property type="match status" value="1"/>
</dbReference>
<comment type="caution">
    <text evidence="16">The sequence shown here is derived from an EMBL/GenBank/DDBJ whole genome shotgun (WGS) entry which is preliminary data.</text>
</comment>
<evidence type="ECO:0000256" key="5">
    <source>
        <dbReference type="ARBA" id="ARBA00022759"/>
    </source>
</evidence>
<evidence type="ECO:0000256" key="7">
    <source>
        <dbReference type="ARBA" id="ARBA00022842"/>
    </source>
</evidence>
<proteinExistence type="predicted"/>
<keyword evidence="8" id="KW-0694">RNA-binding</keyword>
<dbReference type="Gene3D" id="3.30.420.10">
    <property type="entry name" value="Ribonuclease H-like superfamily/Ribonuclease H"/>
    <property type="match status" value="1"/>
</dbReference>
<organism evidence="16 17">
    <name type="scientific">Austropuccinia psidii MF-1</name>
    <dbReference type="NCBI Taxonomy" id="1389203"/>
    <lineage>
        <taxon>Eukaryota</taxon>
        <taxon>Fungi</taxon>
        <taxon>Dikarya</taxon>
        <taxon>Basidiomycota</taxon>
        <taxon>Pucciniomycotina</taxon>
        <taxon>Pucciniomycetes</taxon>
        <taxon>Pucciniales</taxon>
        <taxon>Sphaerophragmiaceae</taxon>
        <taxon>Austropuccinia</taxon>
    </lineage>
</organism>
<dbReference type="GO" id="GO:0006310">
    <property type="term" value="P:DNA recombination"/>
    <property type="evidence" value="ECO:0007669"/>
    <property type="project" value="UniProtKB-KW"/>
</dbReference>
<dbReference type="Proteomes" id="UP000765509">
    <property type="component" value="Unassembled WGS sequence"/>
</dbReference>
<gene>
    <name evidence="16" type="ORF">O181_050346</name>
</gene>
<keyword evidence="4" id="KW-0479">Metal-binding</keyword>
<evidence type="ECO:0000256" key="12">
    <source>
        <dbReference type="ARBA" id="ARBA00023172"/>
    </source>
</evidence>
<evidence type="ECO:0000256" key="14">
    <source>
        <dbReference type="ARBA" id="ARBA00049244"/>
    </source>
</evidence>
<dbReference type="GO" id="GO:0003723">
    <property type="term" value="F:RNA binding"/>
    <property type="evidence" value="ECO:0007669"/>
    <property type="project" value="UniProtKB-KW"/>
</dbReference>
<keyword evidence="10" id="KW-0695">RNA-directed DNA polymerase</keyword>
<dbReference type="GO" id="GO:0003964">
    <property type="term" value="F:RNA-directed DNA polymerase activity"/>
    <property type="evidence" value="ECO:0007669"/>
    <property type="project" value="UniProtKB-KW"/>
</dbReference>
<feature type="non-terminal residue" evidence="16">
    <location>
        <position position="478"/>
    </location>
</feature>
<evidence type="ECO:0000313" key="16">
    <source>
        <dbReference type="EMBL" id="MBW0510631.1"/>
    </source>
</evidence>
<dbReference type="InterPro" id="IPR057670">
    <property type="entry name" value="SH3_retrovirus"/>
</dbReference>
<feature type="domain" description="Integrase catalytic" evidence="15">
    <location>
        <begin position="161"/>
        <end position="325"/>
    </location>
</feature>
<dbReference type="GO" id="GO:0004519">
    <property type="term" value="F:endonuclease activity"/>
    <property type="evidence" value="ECO:0007669"/>
    <property type="project" value="UniProtKB-KW"/>
</dbReference>
<dbReference type="AlphaFoldDB" id="A0A9Q3DU60"/>
<dbReference type="GO" id="GO:0005634">
    <property type="term" value="C:nucleus"/>
    <property type="evidence" value="ECO:0007669"/>
    <property type="project" value="UniProtKB-ARBA"/>
</dbReference>
<dbReference type="InterPro" id="IPR039537">
    <property type="entry name" value="Retrotran_Ty1/copia-like"/>
</dbReference>
<sequence>NAIGTIELHTSYGLLRLNNVLYCRNIPGVILSLGHLLKENFSVFFSNNLFTISNSNIKFNTIRKDDRWFIPFHLPFKNDTYIRSFSSNISAVASLNDSLDTDSMLWHRRIGHLSIRQLKNMQKSNAVLNIPHTPFRDIKLCHDCSVAKSQHRPVKAASRDLVNNPGDLIVADLMGPYELSLNNKKYILMIQDAFSRVVVAIPLSDKTEAKSYFMNWIKQFLNVTNHRIRTIRTDNGTEFKNTLFNDFLVQNGIAREYSMPYEHHQNGRIERTNRTISEMARTSLLAARLPSFLWPWAFRHSVWIYNRSLHADNVKTPFEILGKKRPDMFLLRVFGAKSFLYNHKFKKDFSPRALIGYHIGISEDSKGWLFWVPGKKEIIKSASVTFDEFTFYANNKDVRQIGSIQSGLQISIPSTYKEAIISANKTDWIQAINEEIDSMRTESVFTPVTLNSALKEVPHESILGTRWIFTKKPERFKA</sequence>
<name>A0A9Q3DU60_9BASI</name>
<dbReference type="SUPFAM" id="SSF53098">
    <property type="entry name" value="Ribonuclease H-like"/>
    <property type="match status" value="1"/>
</dbReference>
<keyword evidence="6" id="KW-0378">Hydrolase</keyword>
<dbReference type="InterPro" id="IPR036397">
    <property type="entry name" value="RNaseH_sf"/>
</dbReference>
<dbReference type="InterPro" id="IPR001584">
    <property type="entry name" value="Integrase_cat-core"/>
</dbReference>
<dbReference type="InterPro" id="IPR025724">
    <property type="entry name" value="GAG-pre-integrase_dom"/>
</dbReference>
<evidence type="ECO:0000256" key="8">
    <source>
        <dbReference type="ARBA" id="ARBA00022884"/>
    </source>
</evidence>
<evidence type="ECO:0000259" key="15">
    <source>
        <dbReference type="PROSITE" id="PS50994"/>
    </source>
</evidence>
<dbReference type="OrthoDB" id="6776856at2759"/>
<keyword evidence="3" id="KW-0540">Nuclease</keyword>
<dbReference type="PANTHER" id="PTHR42648:SF11">
    <property type="entry name" value="TRANSPOSON TY4-P GAG-POL POLYPROTEIN"/>
    <property type="match status" value="1"/>
</dbReference>